<accession>A0ABM8AGR1</accession>
<gene>
    <name evidence="1" type="ORF">DAETH_28900</name>
</gene>
<sequence>MTDPTDMGACLALALRHAGDHSDWTPEAWAEQLADDAVIRSVNDAPQVFYRPYKTVLMYLLRPGQVTSRTEGDTAEQYVNPSNLAERLRELDTEWTAQRLPPEATATDEAFDSRIEWGGW</sequence>
<proteinExistence type="predicted"/>
<dbReference type="EMBL" id="AP026560">
    <property type="protein sequence ID" value="BDP42921.1"/>
    <property type="molecule type" value="Genomic_DNA"/>
</dbReference>
<name>A0ABM8AGR1_9DEIO</name>
<evidence type="ECO:0008006" key="3">
    <source>
        <dbReference type="Google" id="ProtNLM"/>
    </source>
</evidence>
<evidence type="ECO:0000313" key="1">
    <source>
        <dbReference type="EMBL" id="BDP42921.1"/>
    </source>
</evidence>
<protein>
    <recommendedName>
        <fullName evidence="3">Nitrile hydratase beta subunit domain-containing protein</fullName>
    </recommendedName>
</protein>
<keyword evidence="2" id="KW-1185">Reference proteome</keyword>
<dbReference type="Proteomes" id="UP001064971">
    <property type="component" value="Chromosome"/>
</dbReference>
<organism evidence="1 2">
    <name type="scientific">Deinococcus aetherius</name>
    <dbReference type="NCBI Taxonomy" id="200252"/>
    <lineage>
        <taxon>Bacteria</taxon>
        <taxon>Thermotogati</taxon>
        <taxon>Deinococcota</taxon>
        <taxon>Deinococci</taxon>
        <taxon>Deinococcales</taxon>
        <taxon>Deinococcaceae</taxon>
        <taxon>Deinococcus</taxon>
    </lineage>
</organism>
<reference evidence="1" key="1">
    <citation type="submission" date="2022-07" db="EMBL/GenBank/DDBJ databases">
        <title>Complete Genome Sequence of the Radioresistant Bacterium Deinococcus aetherius ST0316, Isolated from the Air Dust collected in Lower Stratosphere above Japan.</title>
        <authorList>
            <person name="Satoh K."/>
            <person name="Hagiwara K."/>
            <person name="Katsumata K."/>
            <person name="Kubo A."/>
            <person name="Yokobori S."/>
            <person name="Yamagishi A."/>
            <person name="Oono Y."/>
            <person name="Narumi I."/>
        </authorList>
    </citation>
    <scope>NUCLEOTIDE SEQUENCE</scope>
    <source>
        <strain evidence="1">ST0316</strain>
    </source>
</reference>
<evidence type="ECO:0000313" key="2">
    <source>
        <dbReference type="Proteomes" id="UP001064971"/>
    </source>
</evidence>